<dbReference type="RefSeq" id="WP_380062221.1">
    <property type="nucleotide sequence ID" value="NZ_JBHSEI010000009.1"/>
</dbReference>
<protein>
    <submittedName>
        <fullName evidence="1">Uncharacterized protein</fullName>
    </submittedName>
</protein>
<proteinExistence type="predicted"/>
<dbReference type="Proteomes" id="UP001595952">
    <property type="component" value="Unassembled WGS sequence"/>
</dbReference>
<organism evidence="1 2">
    <name type="scientific">Deinococcus hohokamensis</name>
    <dbReference type="NCBI Taxonomy" id="309883"/>
    <lineage>
        <taxon>Bacteria</taxon>
        <taxon>Thermotogati</taxon>
        <taxon>Deinococcota</taxon>
        <taxon>Deinococci</taxon>
        <taxon>Deinococcales</taxon>
        <taxon>Deinococcaceae</taxon>
        <taxon>Deinococcus</taxon>
    </lineage>
</organism>
<keyword evidence="2" id="KW-1185">Reference proteome</keyword>
<name>A0ABV9IA82_9DEIO</name>
<comment type="caution">
    <text evidence="1">The sequence shown here is derived from an EMBL/GenBank/DDBJ whole genome shotgun (WGS) entry which is preliminary data.</text>
</comment>
<accession>A0ABV9IA82</accession>
<evidence type="ECO:0000313" key="2">
    <source>
        <dbReference type="Proteomes" id="UP001595952"/>
    </source>
</evidence>
<dbReference type="EMBL" id="JBHSEI010000009">
    <property type="protein sequence ID" value="MFC4639221.1"/>
    <property type="molecule type" value="Genomic_DNA"/>
</dbReference>
<evidence type="ECO:0000313" key="1">
    <source>
        <dbReference type="EMBL" id="MFC4639221.1"/>
    </source>
</evidence>
<reference evidence="2" key="1">
    <citation type="journal article" date="2019" name="Int. J. Syst. Evol. Microbiol.">
        <title>The Global Catalogue of Microorganisms (GCM) 10K type strain sequencing project: providing services to taxonomists for standard genome sequencing and annotation.</title>
        <authorList>
            <consortium name="The Broad Institute Genomics Platform"/>
            <consortium name="The Broad Institute Genome Sequencing Center for Infectious Disease"/>
            <person name="Wu L."/>
            <person name="Ma J."/>
        </authorList>
    </citation>
    <scope>NUCLEOTIDE SEQUENCE [LARGE SCALE GENOMIC DNA]</scope>
    <source>
        <strain evidence="2">CCUG 55995</strain>
    </source>
</reference>
<sequence>MKLRTLIRVAQAVRTPEPPDDAAEGGKQAGVRAAAETLRRDPRVQQVTGGLRERARDLRSAAAARADQHLEKLIQDSHARRGAPAPAQVTALLDARRREREAQVQASQARRALLARAGSAEQRRVLSLVARHTPWTGGTATQDLRYTAVLDLLAPTGHPDEEMAVHRALWSLAEARVLAVSPHGVVTACALPASPALRQLPAPGEPDA</sequence>
<gene>
    <name evidence="1" type="ORF">ACFO0D_12840</name>
</gene>